<keyword evidence="4" id="KW-0723">Serine/threonine-protein kinase</keyword>
<dbReference type="Gene3D" id="3.80.10.10">
    <property type="entry name" value="Ribonuclease Inhibitor"/>
    <property type="match status" value="2"/>
</dbReference>
<dbReference type="Gene3D" id="1.25.40.10">
    <property type="entry name" value="Tetratricopeptide repeat domain"/>
    <property type="match status" value="4"/>
</dbReference>
<dbReference type="Pfam" id="PF08263">
    <property type="entry name" value="LRRNT_2"/>
    <property type="match status" value="1"/>
</dbReference>
<dbReference type="Gene3D" id="1.10.510.10">
    <property type="entry name" value="Transferase(Phosphotransferase) domain 1"/>
    <property type="match status" value="1"/>
</dbReference>
<dbReference type="InterPro" id="IPR032675">
    <property type="entry name" value="LRR_dom_sf"/>
</dbReference>
<dbReference type="FunFam" id="1.25.40.10:FF:000280">
    <property type="entry name" value="Pentatricopeptide repeat-containing protein"/>
    <property type="match status" value="1"/>
</dbReference>
<dbReference type="GO" id="GO:0004674">
    <property type="term" value="F:protein serine/threonine kinase activity"/>
    <property type="evidence" value="ECO:0007669"/>
    <property type="project" value="UniProtKB-KW"/>
</dbReference>
<dbReference type="GO" id="GO:0009451">
    <property type="term" value="P:RNA modification"/>
    <property type="evidence" value="ECO:0007669"/>
    <property type="project" value="InterPro"/>
</dbReference>
<evidence type="ECO:0000256" key="9">
    <source>
        <dbReference type="ARBA" id="ARBA00022737"/>
    </source>
</evidence>
<keyword evidence="25" id="KW-1185">Reference proteome</keyword>
<dbReference type="InterPro" id="IPR013210">
    <property type="entry name" value="LRR_N_plant-typ"/>
</dbReference>
<evidence type="ECO:0000256" key="10">
    <source>
        <dbReference type="ARBA" id="ARBA00022741"/>
    </source>
</evidence>
<dbReference type="FunFam" id="1.25.40.10:FF:000285">
    <property type="entry name" value="Pentatricopeptide repeat-containing protein, chloroplastic"/>
    <property type="match status" value="1"/>
</dbReference>
<dbReference type="InterPro" id="IPR046960">
    <property type="entry name" value="PPR_At4g14850-like_plant"/>
</dbReference>
<protein>
    <recommendedName>
        <fullName evidence="3">non-specific serine/threonine protein kinase</fullName>
        <ecNumber evidence="3">2.7.11.1</ecNumber>
    </recommendedName>
</protein>
<evidence type="ECO:0000256" key="1">
    <source>
        <dbReference type="ARBA" id="ARBA00004479"/>
    </source>
</evidence>
<evidence type="ECO:0000256" key="18">
    <source>
        <dbReference type="ARBA" id="ARBA00048679"/>
    </source>
</evidence>
<dbReference type="STRING" id="3818.A0A445EV76"/>
<dbReference type="EC" id="2.7.11.1" evidence="3"/>
<evidence type="ECO:0000256" key="15">
    <source>
        <dbReference type="ARBA" id="ARBA00023170"/>
    </source>
</evidence>
<feature type="repeat" description="PPR" evidence="20">
    <location>
        <begin position="475"/>
        <end position="509"/>
    </location>
</feature>
<comment type="catalytic activity">
    <reaction evidence="17">
        <text>L-threonyl-[protein] + ATP = O-phospho-L-threonyl-[protein] + ADP + H(+)</text>
        <dbReference type="Rhea" id="RHEA:46608"/>
        <dbReference type="Rhea" id="RHEA-COMP:11060"/>
        <dbReference type="Rhea" id="RHEA-COMP:11605"/>
        <dbReference type="ChEBI" id="CHEBI:15378"/>
        <dbReference type="ChEBI" id="CHEBI:30013"/>
        <dbReference type="ChEBI" id="CHEBI:30616"/>
        <dbReference type="ChEBI" id="CHEBI:61977"/>
        <dbReference type="ChEBI" id="CHEBI:456216"/>
        <dbReference type="EC" id="2.7.11.1"/>
    </reaction>
</comment>
<dbReference type="Gene3D" id="3.30.200.20">
    <property type="entry name" value="Phosphorylase Kinase, domain 1"/>
    <property type="match status" value="1"/>
</dbReference>
<keyword evidence="7" id="KW-0812">Transmembrane</keyword>
<dbReference type="PROSITE" id="PS00108">
    <property type="entry name" value="PROTEIN_KINASE_ST"/>
    <property type="match status" value="1"/>
</dbReference>
<evidence type="ECO:0000256" key="14">
    <source>
        <dbReference type="ARBA" id="ARBA00023136"/>
    </source>
</evidence>
<dbReference type="NCBIfam" id="TIGR00756">
    <property type="entry name" value="PPR"/>
    <property type="match status" value="4"/>
</dbReference>
<evidence type="ECO:0000256" key="20">
    <source>
        <dbReference type="PROSITE-ProRule" id="PRU00708"/>
    </source>
</evidence>
<dbReference type="InterPro" id="IPR011009">
    <property type="entry name" value="Kinase-like_dom_sf"/>
</dbReference>
<dbReference type="InterPro" id="IPR046848">
    <property type="entry name" value="E_motif"/>
</dbReference>
<feature type="binding site" evidence="21">
    <location>
        <position position="1361"/>
    </location>
    <ligand>
        <name>ATP</name>
        <dbReference type="ChEBI" id="CHEBI:30616"/>
    </ligand>
</feature>
<evidence type="ECO:0000256" key="6">
    <source>
        <dbReference type="ARBA" id="ARBA00022679"/>
    </source>
</evidence>
<dbReference type="CDD" id="cd14066">
    <property type="entry name" value="STKc_IRAK"/>
    <property type="match status" value="1"/>
</dbReference>
<dbReference type="PANTHER" id="PTHR47926:SF431">
    <property type="entry name" value="PENTATRICOPEPTIDE REPEAT-CONTAINING PROTEIN-RELATED"/>
    <property type="match status" value="1"/>
</dbReference>
<dbReference type="Proteomes" id="UP000289738">
    <property type="component" value="Chromosome A01"/>
</dbReference>
<comment type="subcellular location">
    <subcellularLocation>
        <location evidence="1">Membrane</location>
        <topology evidence="1">Single-pass type I membrane protein</topology>
    </subcellularLocation>
</comment>
<evidence type="ECO:0000256" key="12">
    <source>
        <dbReference type="ARBA" id="ARBA00022840"/>
    </source>
</evidence>
<evidence type="ECO:0000256" key="7">
    <source>
        <dbReference type="ARBA" id="ARBA00022692"/>
    </source>
</evidence>
<evidence type="ECO:0000313" key="25">
    <source>
        <dbReference type="Proteomes" id="UP000289738"/>
    </source>
</evidence>
<dbReference type="InterPro" id="IPR002885">
    <property type="entry name" value="PPR_rpt"/>
</dbReference>
<feature type="repeat" description="PPR" evidence="20">
    <location>
        <begin position="273"/>
        <end position="307"/>
    </location>
</feature>
<gene>
    <name evidence="24" type="ORF">Ahy_A01g004221</name>
</gene>
<keyword evidence="15" id="KW-0675">Receptor</keyword>
<comment type="catalytic activity">
    <reaction evidence="18">
        <text>L-seryl-[protein] + ATP = O-phospho-L-seryl-[protein] + ADP + H(+)</text>
        <dbReference type="Rhea" id="RHEA:17989"/>
        <dbReference type="Rhea" id="RHEA-COMP:9863"/>
        <dbReference type="Rhea" id="RHEA-COMP:11604"/>
        <dbReference type="ChEBI" id="CHEBI:15378"/>
        <dbReference type="ChEBI" id="CHEBI:29999"/>
        <dbReference type="ChEBI" id="CHEBI:30616"/>
        <dbReference type="ChEBI" id="CHEBI:83421"/>
        <dbReference type="ChEBI" id="CHEBI:456216"/>
        <dbReference type="EC" id="2.7.11.1"/>
    </reaction>
</comment>
<evidence type="ECO:0000256" key="16">
    <source>
        <dbReference type="ARBA" id="ARBA00023180"/>
    </source>
</evidence>
<comment type="caution">
    <text evidence="24">The sequence shown here is derived from an EMBL/GenBank/DDBJ whole genome shotgun (WGS) entry which is preliminary data.</text>
</comment>
<dbReference type="InterPro" id="IPR008271">
    <property type="entry name" value="Ser/Thr_kinase_AS"/>
</dbReference>
<dbReference type="FunFam" id="3.30.200.20:FF:000328">
    <property type="entry name" value="Leucine-rich repeat protein kinase family protein"/>
    <property type="match status" value="1"/>
</dbReference>
<keyword evidence="12 21" id="KW-0067">ATP-binding</keyword>
<dbReference type="SUPFAM" id="SSF52058">
    <property type="entry name" value="L domain-like"/>
    <property type="match status" value="1"/>
</dbReference>
<evidence type="ECO:0000256" key="2">
    <source>
        <dbReference type="ARBA" id="ARBA00008684"/>
    </source>
</evidence>
<evidence type="ECO:0000313" key="24">
    <source>
        <dbReference type="EMBL" id="RYR79408.1"/>
    </source>
</evidence>
<feature type="repeat" description="PPR" evidence="20">
    <location>
        <begin position="171"/>
        <end position="206"/>
    </location>
</feature>
<dbReference type="InterPro" id="IPR017441">
    <property type="entry name" value="Protein_kinase_ATP_BS"/>
</dbReference>
<feature type="region of interest" description="Disordered" evidence="22">
    <location>
        <begin position="1612"/>
        <end position="1663"/>
    </location>
</feature>
<dbReference type="FunFam" id="1.25.40.10:FF:000073">
    <property type="entry name" value="Pentatricopeptide repeat-containing protein chloroplastic"/>
    <property type="match status" value="1"/>
</dbReference>
<comment type="similarity">
    <text evidence="19">Belongs to the PPR family. PCMP-E subfamily.</text>
</comment>
<dbReference type="PANTHER" id="PTHR47926">
    <property type="entry name" value="PENTATRICOPEPTIDE REPEAT-CONTAINING PROTEIN"/>
    <property type="match status" value="1"/>
</dbReference>
<dbReference type="EMBL" id="SDMP01000001">
    <property type="protein sequence ID" value="RYR79408.1"/>
    <property type="molecule type" value="Genomic_DNA"/>
</dbReference>
<name>A0A445EV76_ARAHY</name>
<dbReference type="FunFam" id="3.80.10.10:FF:000387">
    <property type="entry name" value="Probable LRR receptor-like serine/threonine-protein kinase At1g06840"/>
    <property type="match status" value="1"/>
</dbReference>
<sequence>MHRRDLLVKLLGTCCSKISIAQLHSKCLKLGLAHDSYIATNLNVLYAKHASVREAYKLFEESPCRTVHLWNAMLRSYCLEGKWVETLCLFHRMNACALSAEERPDNFTVSISLKSCVGLQRLKLGEMIHGFLKKEAMNNDVFVGSALIELYSKCGRMNDAEKVFMEYPNPDVVLWTSMVTGYERSGDPELALAFFSQMVVSENVSPDPVTLVSAICACAQLLDFKLGRSIHGYVKRRGYDTKLCLTNALLNLYGKTGSIKSAYNVFEKMPDKDIISWTSMVACYTDNGAETKSLDLFNQMIDNRVEPNRVTIVSVLRSCTNMSNLEEGMKIHKLAIDNGLELDMAVSTALMDMYMKCFKPETAISLFNRMPEKDVVSWAVLFSGYAEIGMAHKSMGIFRNMLSSGTLPDAIALVKILAASSDLGILQQAVCLHGFLTKCGFDNNIFVGASLIEMYAKCSSIDNANKVFKQMTHKDVVVWSSIIAAYGFHGQGEAALKLFNEMVDSSHVKPNHVTFLSILFACSHAGLIKEGIKIFDTMLNEYQLKPNSEHYAIMVDLLGRVGDLDKGLEIINRMPMQAGANVWGALLGACRIHQNINMGELAAQNLFSLDPNHAGYYVLLSNIYCGEKNWHNAANIRKLVKENRLKKIVGRSMVELRNEVHNFVASDRLHHECDQIYDMLRKLNARMREEGYAPQVQIEPLLLSQFVDIYFAGMYLSKGCKHQVLFILWFCCYLLHVSAENNITDPVEVEALNAIKQRLNDPNGNLSNWGHNDPCTSKWTGVLCYNETLDDGYLHVQELQLLSLNLTGNLAPELGNLTRLLRLNFMWNKITGSIPKEIGEIKTLQLLLLNGNNLTGPLPDELGYLPNLDRIQIDQNNISGPVPKSFANLNKTKHFHMNNNSLSGQIPPELSRLPSLVHLLLDNNKLTGYLPSDLYKLPNLLIIQLDNNNFEGNTIPSSYGNMSKLLKMSLRNCNLRGPVPDLSRIPHLLYLDLSSNQLNGSIPSNKLSNNITTIDLSNNKLTGTIPSYFSSLPVLQRLSLENNLLKGSVSSTIWQNKTLNGKKFILELQNNSLTSISGTSDIPPNVTLSLNGNPLCSNNKSLVQFCGSETADNNTNGIVSTNSSSCPAQACSPPFEYSFDCFCAAPLLVSYRLKSPGFSDFRPYVLSFQEYLSTGLSIQMDQLQFSFYWQAGPRLRMDLKLFPVYVGNSSSHIFNTTELLRLMTMFTGWHIQDSDLFGPYELLGFNLLDPYKGVVIPKSSNSKISTGALAGIILGSIACAVTLSAIVTLLILRVKLKDHPVVSKRRHSSKISIKIDGVRAFTFGELSAATNNFSNSSQVGQGGYGKVYKGILSDGTVVAIKRAQEGSLQGEKEFLTEISLLSRLHHRNLVSLLGYCDEEGEQMLVYEFMPNGTLREHISVTAKEPLSFAMRLKIALGSAKGLMYLHTEADPPIFHRDVKASNILLDSKFTAKVADFGLSRLAPVPDLEGVVPGHVSTVVKGTPGYLDPEYFLTHKLTDKSDVYSLGVVFLELLTGMQPISHGKNIVREVNVAYQSGVIFSIIDDRMGSYPSEHVEKFLTLALKCCEDEPEARPKMAEVVRELENIWSMMPESDTRRAESITSDSGKLSTSTPSSSSAIKTPFVSGDVSGSDLVSGVIPSIKPR</sequence>
<evidence type="ECO:0000256" key="3">
    <source>
        <dbReference type="ARBA" id="ARBA00012513"/>
    </source>
</evidence>
<dbReference type="GO" id="GO:0016020">
    <property type="term" value="C:membrane"/>
    <property type="evidence" value="ECO:0007669"/>
    <property type="project" value="UniProtKB-SubCell"/>
</dbReference>
<reference evidence="24 25" key="1">
    <citation type="submission" date="2019-01" db="EMBL/GenBank/DDBJ databases">
        <title>Sequencing of cultivated peanut Arachis hypogaea provides insights into genome evolution and oil improvement.</title>
        <authorList>
            <person name="Chen X."/>
        </authorList>
    </citation>
    <scope>NUCLEOTIDE SEQUENCE [LARGE SCALE GENOMIC DNA]</scope>
    <source>
        <strain evidence="25">cv. Fuhuasheng</strain>
        <tissue evidence="24">Leaves</tissue>
    </source>
</reference>
<dbReference type="SUPFAM" id="SSF56112">
    <property type="entry name" value="Protein kinase-like (PK-like)"/>
    <property type="match status" value="1"/>
</dbReference>
<evidence type="ECO:0000256" key="19">
    <source>
        <dbReference type="ARBA" id="ARBA00061659"/>
    </source>
</evidence>
<dbReference type="InterPro" id="IPR000719">
    <property type="entry name" value="Prot_kinase_dom"/>
</dbReference>
<keyword evidence="10 21" id="KW-0547">Nucleotide-binding</keyword>
<keyword evidence="8" id="KW-0732">Signal</keyword>
<keyword evidence="13" id="KW-1133">Transmembrane helix</keyword>
<keyword evidence="6" id="KW-0808">Transferase</keyword>
<evidence type="ECO:0000256" key="22">
    <source>
        <dbReference type="SAM" id="MobiDB-lite"/>
    </source>
</evidence>
<accession>A0A445EV76</accession>
<dbReference type="GO" id="GO:0005524">
    <property type="term" value="F:ATP binding"/>
    <property type="evidence" value="ECO:0007669"/>
    <property type="project" value="UniProtKB-UniRule"/>
</dbReference>
<evidence type="ECO:0000256" key="4">
    <source>
        <dbReference type="ARBA" id="ARBA00022527"/>
    </source>
</evidence>
<dbReference type="FunFam" id="1.25.40.10:FF:000031">
    <property type="entry name" value="Pentatricopeptide repeat-containing protein mitochondrial"/>
    <property type="match status" value="2"/>
</dbReference>
<evidence type="ECO:0000256" key="17">
    <source>
        <dbReference type="ARBA" id="ARBA00047899"/>
    </source>
</evidence>
<evidence type="ECO:0000259" key="23">
    <source>
        <dbReference type="PROSITE" id="PS50011"/>
    </source>
</evidence>
<feature type="repeat" description="PPR" evidence="20">
    <location>
        <begin position="374"/>
        <end position="408"/>
    </location>
</feature>
<dbReference type="Pfam" id="PF20431">
    <property type="entry name" value="E_motif"/>
    <property type="match status" value="1"/>
</dbReference>
<dbReference type="PROSITE" id="PS51375">
    <property type="entry name" value="PPR"/>
    <property type="match status" value="5"/>
</dbReference>
<dbReference type="Pfam" id="PF00069">
    <property type="entry name" value="Pkinase"/>
    <property type="match status" value="1"/>
</dbReference>
<keyword evidence="9" id="KW-0677">Repeat</keyword>
<keyword evidence="5" id="KW-0433">Leucine-rich repeat</keyword>
<dbReference type="GO" id="GO:0003723">
    <property type="term" value="F:RNA binding"/>
    <property type="evidence" value="ECO:0007669"/>
    <property type="project" value="InterPro"/>
</dbReference>
<dbReference type="PROSITE" id="PS50011">
    <property type="entry name" value="PROTEIN_KINASE_DOM"/>
    <property type="match status" value="1"/>
</dbReference>
<dbReference type="InterPro" id="IPR001611">
    <property type="entry name" value="Leu-rich_rpt"/>
</dbReference>
<keyword evidence="14" id="KW-0472">Membrane</keyword>
<evidence type="ECO:0000256" key="8">
    <source>
        <dbReference type="ARBA" id="ARBA00022729"/>
    </source>
</evidence>
<feature type="repeat" description="PPR" evidence="20">
    <location>
        <begin position="66"/>
        <end position="100"/>
    </location>
</feature>
<proteinExistence type="inferred from homology"/>
<dbReference type="Pfam" id="PF01535">
    <property type="entry name" value="PPR"/>
    <property type="match status" value="8"/>
</dbReference>
<keyword evidence="11" id="KW-0418">Kinase</keyword>
<dbReference type="Pfam" id="PF00560">
    <property type="entry name" value="LRR_1"/>
    <property type="match status" value="3"/>
</dbReference>
<dbReference type="InterPro" id="IPR011990">
    <property type="entry name" value="TPR-like_helical_dom_sf"/>
</dbReference>
<evidence type="ECO:0000256" key="21">
    <source>
        <dbReference type="PROSITE-ProRule" id="PRU10141"/>
    </source>
</evidence>
<evidence type="ECO:0000256" key="13">
    <source>
        <dbReference type="ARBA" id="ARBA00022989"/>
    </source>
</evidence>
<feature type="compositionally biased region" description="Low complexity" evidence="22">
    <location>
        <begin position="1622"/>
        <end position="1636"/>
    </location>
</feature>
<organism evidence="24 25">
    <name type="scientific">Arachis hypogaea</name>
    <name type="common">Peanut</name>
    <dbReference type="NCBI Taxonomy" id="3818"/>
    <lineage>
        <taxon>Eukaryota</taxon>
        <taxon>Viridiplantae</taxon>
        <taxon>Streptophyta</taxon>
        <taxon>Embryophyta</taxon>
        <taxon>Tracheophyta</taxon>
        <taxon>Spermatophyta</taxon>
        <taxon>Magnoliopsida</taxon>
        <taxon>eudicotyledons</taxon>
        <taxon>Gunneridae</taxon>
        <taxon>Pentapetalae</taxon>
        <taxon>rosids</taxon>
        <taxon>fabids</taxon>
        <taxon>Fabales</taxon>
        <taxon>Fabaceae</taxon>
        <taxon>Papilionoideae</taxon>
        <taxon>50 kb inversion clade</taxon>
        <taxon>dalbergioids sensu lato</taxon>
        <taxon>Dalbergieae</taxon>
        <taxon>Pterocarpus clade</taxon>
        <taxon>Arachis</taxon>
    </lineage>
</organism>
<dbReference type="PROSITE" id="PS00107">
    <property type="entry name" value="PROTEIN_KINASE_ATP"/>
    <property type="match status" value="1"/>
</dbReference>
<comment type="similarity">
    <text evidence="2">Belongs to the protein kinase superfamily. Ser/Thr protein kinase family.</text>
</comment>
<feature type="domain" description="Protein kinase" evidence="23">
    <location>
        <begin position="1333"/>
        <end position="1607"/>
    </location>
</feature>
<dbReference type="Pfam" id="PF13855">
    <property type="entry name" value="LRR_8"/>
    <property type="match status" value="1"/>
</dbReference>
<keyword evidence="16" id="KW-0325">Glycoprotein</keyword>
<evidence type="ECO:0000256" key="5">
    <source>
        <dbReference type="ARBA" id="ARBA00022614"/>
    </source>
</evidence>
<dbReference type="FunFam" id="1.10.510.10:FF:000453">
    <property type="entry name" value="LRR receptor-like serine/threonine-protein kinase HSL2"/>
    <property type="match status" value="1"/>
</dbReference>
<dbReference type="SMART" id="SM00220">
    <property type="entry name" value="S_TKc"/>
    <property type="match status" value="1"/>
</dbReference>
<evidence type="ECO:0000256" key="11">
    <source>
        <dbReference type="ARBA" id="ARBA00022777"/>
    </source>
</evidence>
<dbReference type="Pfam" id="PF13041">
    <property type="entry name" value="PPR_2"/>
    <property type="match status" value="1"/>
</dbReference>
<feature type="compositionally biased region" description="Low complexity" evidence="22">
    <location>
        <begin position="1643"/>
        <end position="1656"/>
    </location>
</feature>